<organism evidence="2">
    <name type="scientific">Pseudogymnoascus destructans</name>
    <dbReference type="NCBI Taxonomy" id="655981"/>
    <lineage>
        <taxon>Eukaryota</taxon>
        <taxon>Fungi</taxon>
        <taxon>Dikarya</taxon>
        <taxon>Ascomycota</taxon>
        <taxon>Pezizomycotina</taxon>
        <taxon>Leotiomycetes</taxon>
        <taxon>Thelebolales</taxon>
        <taxon>Thelebolaceae</taxon>
        <taxon>Pseudogymnoascus</taxon>
    </lineage>
</organism>
<feature type="region of interest" description="Disordered" evidence="1">
    <location>
        <begin position="153"/>
        <end position="183"/>
    </location>
</feature>
<dbReference type="GeneID" id="36287527"/>
<reference evidence="2" key="1">
    <citation type="submission" date="2016-03" db="EMBL/GenBank/DDBJ databases">
        <title>Updated assembly of Pseudogymnoascus destructans, the fungus causing white-nose syndrome of bats.</title>
        <authorList>
            <person name="Palmer J.M."/>
            <person name="Drees K.P."/>
            <person name="Foster J.T."/>
            <person name="Lindner D.L."/>
        </authorList>
    </citation>
    <scope>NUCLEOTIDE SEQUENCE [LARGE SCALE GENOMIC DNA]</scope>
    <source>
        <strain evidence="2">20631-21</strain>
    </source>
</reference>
<feature type="compositionally biased region" description="Basic residues" evidence="1">
    <location>
        <begin position="29"/>
        <end position="43"/>
    </location>
</feature>
<feature type="compositionally biased region" description="Pro residues" evidence="1">
    <location>
        <begin position="46"/>
        <end position="66"/>
    </location>
</feature>
<feature type="compositionally biased region" description="Pro residues" evidence="1">
    <location>
        <begin position="113"/>
        <end position="122"/>
    </location>
</feature>
<proteinExistence type="predicted"/>
<feature type="compositionally biased region" description="Polar residues" evidence="1">
    <location>
        <begin position="18"/>
        <end position="27"/>
    </location>
</feature>
<sequence>MLLHITDTDKAGSPPPSNQQHVRYSNPRQRLHRPRRSRRRYRGHPLLPPAPRRARPPVLPRPPPLLPSSRGSSRTFSHASIRVSPAVPSAVPSGAPSQSPPAAAADPLVGSPSSPPLPPARPPPRHQHPPNPIQVYAAPPPPFRWPVPRHWRNPPPFLSSPAPRCGTPYRDPQLPAEPLNEYL</sequence>
<evidence type="ECO:0000256" key="1">
    <source>
        <dbReference type="SAM" id="MobiDB-lite"/>
    </source>
</evidence>
<accession>A0A177ABE4</accession>
<gene>
    <name evidence="2" type="ORF">VC83_04456</name>
</gene>
<protein>
    <submittedName>
        <fullName evidence="2">Uncharacterized protein</fullName>
    </submittedName>
</protein>
<dbReference type="RefSeq" id="XP_024324700.1">
    <property type="nucleotide sequence ID" value="XM_024468087.1"/>
</dbReference>
<name>A0A177ABE4_9PEZI</name>
<dbReference type="AlphaFoldDB" id="A0A177ABE4"/>
<evidence type="ECO:0000313" key="2">
    <source>
        <dbReference type="EMBL" id="OAF59417.1"/>
    </source>
</evidence>
<dbReference type="EMBL" id="KV441394">
    <property type="protein sequence ID" value="OAF59417.1"/>
    <property type="molecule type" value="Genomic_DNA"/>
</dbReference>
<dbReference type="Proteomes" id="UP000077154">
    <property type="component" value="Unassembled WGS sequence"/>
</dbReference>
<feature type="compositionally biased region" description="Low complexity" evidence="1">
    <location>
        <begin position="79"/>
        <end position="112"/>
    </location>
</feature>
<feature type="region of interest" description="Disordered" evidence="1">
    <location>
        <begin position="1"/>
        <end position="139"/>
    </location>
</feature>
<dbReference type="PRINTS" id="PR01217">
    <property type="entry name" value="PRICHEXTENSN"/>
</dbReference>
<feature type="compositionally biased region" description="Basic and acidic residues" evidence="1">
    <location>
        <begin position="1"/>
        <end position="10"/>
    </location>
</feature>